<evidence type="ECO:0000256" key="4">
    <source>
        <dbReference type="ARBA" id="ARBA00022989"/>
    </source>
</evidence>
<dbReference type="Gene3D" id="1.20.1250.20">
    <property type="entry name" value="MFS general substrate transporter like domains"/>
    <property type="match status" value="1"/>
</dbReference>
<dbReference type="SUPFAM" id="SSF103473">
    <property type="entry name" value="MFS general substrate transporter"/>
    <property type="match status" value="1"/>
</dbReference>
<dbReference type="EMBL" id="JAPDFR010000003">
    <property type="protein sequence ID" value="KAK0388489.1"/>
    <property type="molecule type" value="Genomic_DNA"/>
</dbReference>
<feature type="transmembrane region" description="Helical" evidence="7">
    <location>
        <begin position="130"/>
        <end position="147"/>
    </location>
</feature>
<keyword evidence="3 7" id="KW-0812">Transmembrane</keyword>
<evidence type="ECO:0000259" key="8">
    <source>
        <dbReference type="PROSITE" id="PS50850"/>
    </source>
</evidence>
<dbReference type="GO" id="GO:0005886">
    <property type="term" value="C:plasma membrane"/>
    <property type="evidence" value="ECO:0007669"/>
    <property type="project" value="UniProtKB-ARBA"/>
</dbReference>
<organism evidence="9 10">
    <name type="scientific">Sarocladium strictum</name>
    <name type="common">Black bundle disease fungus</name>
    <name type="synonym">Acremonium strictum</name>
    <dbReference type="NCBI Taxonomy" id="5046"/>
    <lineage>
        <taxon>Eukaryota</taxon>
        <taxon>Fungi</taxon>
        <taxon>Dikarya</taxon>
        <taxon>Ascomycota</taxon>
        <taxon>Pezizomycotina</taxon>
        <taxon>Sordariomycetes</taxon>
        <taxon>Hypocreomycetidae</taxon>
        <taxon>Hypocreales</taxon>
        <taxon>Sarocladiaceae</taxon>
        <taxon>Sarocladium</taxon>
    </lineage>
</organism>
<keyword evidence="10" id="KW-1185">Reference proteome</keyword>
<evidence type="ECO:0000313" key="9">
    <source>
        <dbReference type="EMBL" id="KAK0388489.1"/>
    </source>
</evidence>
<comment type="caution">
    <text evidence="9">The sequence shown here is derived from an EMBL/GenBank/DDBJ whole genome shotgun (WGS) entry which is preliminary data.</text>
</comment>
<keyword evidence="4 7" id="KW-1133">Transmembrane helix</keyword>
<name>A0AA39L967_SARSR</name>
<feature type="transmembrane region" description="Helical" evidence="7">
    <location>
        <begin position="483"/>
        <end position="503"/>
    </location>
</feature>
<accession>A0AA39L967</accession>
<dbReference type="Proteomes" id="UP001175261">
    <property type="component" value="Unassembled WGS sequence"/>
</dbReference>
<sequence length="537" mass="58305">MASYEGKPPVELEAIRTPQDAAAPISTLTSALDDGHDVEPGHAVSRTTSGPPYSAFPKGTKLWITIMIVIASFVSPVTANIYFPALNPIAKDLGVSIGLMNLTLTTYMIFQGLAPTLFGDFGDQGGRRPAYILAFTIYFVANIGLALQRNYAALLVLRCLQSAGSSGTIALGYAVIADIASPAERGRYMGFVQCGINVGPALGPTLGGVLSQYLGWSAIFWFLAIFVFVWLVPWIIATPETCRQVVGNGSVVPPRAWNKTVVDLLRGKRRSWQCEETAEKPRLRFPNPLKTLVVVRDKESCLILIVCTILYLQFILIAATLATIFEDIYEYNDLQVGLCYLPYGAGCCVATVAQGYIVDWNFARIAKKMGRAIDRRKGVDLSGFPIESVRIQPIYPALTLGSAVVSGYGWCLQAEVTVAAPLVLLFFVGMFVTSSFSVLGTLMVDIYPKSPATATSALNLVRCLSGAVATAVIDYMLKGMGRGWTFTLLALTSLAFIPVLRLIEKCGMRWRAERKLKEEKQIQAKQDGAASSSEQKC</sequence>
<dbReference type="PROSITE" id="PS50850">
    <property type="entry name" value="MFS"/>
    <property type="match status" value="1"/>
</dbReference>
<dbReference type="Pfam" id="PF07690">
    <property type="entry name" value="MFS_1"/>
    <property type="match status" value="1"/>
</dbReference>
<evidence type="ECO:0000313" key="10">
    <source>
        <dbReference type="Proteomes" id="UP001175261"/>
    </source>
</evidence>
<dbReference type="FunFam" id="1.20.1250.20:FF:000172">
    <property type="entry name" value="MFS multidrug resistance transporter"/>
    <property type="match status" value="1"/>
</dbReference>
<dbReference type="Gene3D" id="1.20.1720.10">
    <property type="entry name" value="Multidrug resistance protein D"/>
    <property type="match status" value="1"/>
</dbReference>
<protein>
    <recommendedName>
        <fullName evidence="8">Major facilitator superfamily (MFS) profile domain-containing protein</fullName>
    </recommendedName>
</protein>
<feature type="transmembrane region" description="Helical" evidence="7">
    <location>
        <begin position="62"/>
        <end position="83"/>
    </location>
</feature>
<keyword evidence="2" id="KW-0813">Transport</keyword>
<feature type="domain" description="Major facilitator superfamily (MFS) profile" evidence="8">
    <location>
        <begin position="64"/>
        <end position="507"/>
    </location>
</feature>
<evidence type="ECO:0000256" key="7">
    <source>
        <dbReference type="SAM" id="Phobius"/>
    </source>
</evidence>
<dbReference type="GO" id="GO:0015137">
    <property type="term" value="F:citrate transmembrane transporter activity"/>
    <property type="evidence" value="ECO:0007669"/>
    <property type="project" value="UniProtKB-ARBA"/>
</dbReference>
<feature type="transmembrane region" description="Helical" evidence="7">
    <location>
        <begin position="340"/>
        <end position="362"/>
    </location>
</feature>
<evidence type="ECO:0000256" key="1">
    <source>
        <dbReference type="ARBA" id="ARBA00004141"/>
    </source>
</evidence>
<feature type="transmembrane region" description="Helical" evidence="7">
    <location>
        <begin position="95"/>
        <end position="118"/>
    </location>
</feature>
<dbReference type="GO" id="GO:0140115">
    <property type="term" value="P:export across plasma membrane"/>
    <property type="evidence" value="ECO:0007669"/>
    <property type="project" value="UniProtKB-ARBA"/>
</dbReference>
<evidence type="ECO:0000256" key="2">
    <source>
        <dbReference type="ARBA" id="ARBA00022448"/>
    </source>
</evidence>
<dbReference type="PANTHER" id="PTHR23502">
    <property type="entry name" value="MAJOR FACILITATOR SUPERFAMILY"/>
    <property type="match status" value="1"/>
</dbReference>
<evidence type="ECO:0000256" key="3">
    <source>
        <dbReference type="ARBA" id="ARBA00022692"/>
    </source>
</evidence>
<feature type="transmembrane region" description="Helical" evidence="7">
    <location>
        <begin position="422"/>
        <end position="447"/>
    </location>
</feature>
<evidence type="ECO:0000256" key="5">
    <source>
        <dbReference type="ARBA" id="ARBA00023136"/>
    </source>
</evidence>
<dbReference type="AlphaFoldDB" id="A0AA39L967"/>
<gene>
    <name evidence="9" type="ORF">NLU13_4733</name>
</gene>
<dbReference type="FunFam" id="1.20.1720.10:FF:000009">
    <property type="entry name" value="MFS multidrug transporter"/>
    <property type="match status" value="1"/>
</dbReference>
<dbReference type="InterPro" id="IPR020846">
    <property type="entry name" value="MFS_dom"/>
</dbReference>
<feature type="transmembrane region" description="Helical" evidence="7">
    <location>
        <begin position="213"/>
        <end position="236"/>
    </location>
</feature>
<keyword evidence="5 7" id="KW-0472">Membrane</keyword>
<feature type="transmembrane region" description="Helical" evidence="7">
    <location>
        <begin position="301"/>
        <end position="325"/>
    </location>
</feature>
<keyword evidence="6" id="KW-0325">Glycoprotein</keyword>
<dbReference type="InterPro" id="IPR011701">
    <property type="entry name" value="MFS"/>
</dbReference>
<dbReference type="PANTHER" id="PTHR23502:SF51">
    <property type="entry name" value="QUINIDINE RESISTANCE PROTEIN 1-RELATED"/>
    <property type="match status" value="1"/>
</dbReference>
<feature type="transmembrane region" description="Helical" evidence="7">
    <location>
        <begin position="153"/>
        <end position="176"/>
    </location>
</feature>
<comment type="subcellular location">
    <subcellularLocation>
        <location evidence="1">Membrane</location>
        <topology evidence="1">Multi-pass membrane protein</topology>
    </subcellularLocation>
</comment>
<dbReference type="InterPro" id="IPR036259">
    <property type="entry name" value="MFS_trans_sf"/>
</dbReference>
<evidence type="ECO:0000256" key="6">
    <source>
        <dbReference type="ARBA" id="ARBA00023180"/>
    </source>
</evidence>
<proteinExistence type="predicted"/>
<reference evidence="9" key="1">
    <citation type="submission" date="2022-10" db="EMBL/GenBank/DDBJ databases">
        <title>Determination and structural analysis of whole genome sequence of Sarocladium strictum F4-1.</title>
        <authorList>
            <person name="Hu L."/>
            <person name="Jiang Y."/>
        </authorList>
    </citation>
    <scope>NUCLEOTIDE SEQUENCE</scope>
    <source>
        <strain evidence="9">F4-1</strain>
    </source>
</reference>